<sequence>MWNSLVCSSDTHGMEQLRLALSGQRRKDYLEKFAKSQMPEELTKQQYQPMRLYRKTTGLHTTMVKEEENDRALLTSIF</sequence>
<dbReference type="AlphaFoldDB" id="A0A0V0SAG9"/>
<accession>A0A0V0SAG9</accession>
<proteinExistence type="predicted"/>
<organism evidence="1 2">
    <name type="scientific">Trichinella nelsoni</name>
    <dbReference type="NCBI Taxonomy" id="6336"/>
    <lineage>
        <taxon>Eukaryota</taxon>
        <taxon>Metazoa</taxon>
        <taxon>Ecdysozoa</taxon>
        <taxon>Nematoda</taxon>
        <taxon>Enoplea</taxon>
        <taxon>Dorylaimia</taxon>
        <taxon>Trichinellida</taxon>
        <taxon>Trichinellidae</taxon>
        <taxon>Trichinella</taxon>
    </lineage>
</organism>
<keyword evidence="2" id="KW-1185">Reference proteome</keyword>
<dbReference type="EMBL" id="JYDL01000022">
    <property type="protein sequence ID" value="KRX23709.1"/>
    <property type="molecule type" value="Genomic_DNA"/>
</dbReference>
<reference evidence="1 2" key="1">
    <citation type="submission" date="2015-01" db="EMBL/GenBank/DDBJ databases">
        <title>Evolution of Trichinella species and genotypes.</title>
        <authorList>
            <person name="Korhonen P.K."/>
            <person name="Edoardo P."/>
            <person name="Giuseppe L.R."/>
            <person name="Gasser R.B."/>
        </authorList>
    </citation>
    <scope>NUCLEOTIDE SEQUENCE [LARGE SCALE GENOMIC DNA]</scope>
    <source>
        <strain evidence="1">ISS37</strain>
    </source>
</reference>
<comment type="caution">
    <text evidence="1">The sequence shown here is derived from an EMBL/GenBank/DDBJ whole genome shotgun (WGS) entry which is preliminary data.</text>
</comment>
<protein>
    <submittedName>
        <fullName evidence="1">Uncharacterized protein</fullName>
    </submittedName>
</protein>
<evidence type="ECO:0000313" key="2">
    <source>
        <dbReference type="Proteomes" id="UP000054630"/>
    </source>
</evidence>
<dbReference type="OrthoDB" id="10329557at2759"/>
<evidence type="ECO:0000313" key="1">
    <source>
        <dbReference type="EMBL" id="KRX23709.1"/>
    </source>
</evidence>
<name>A0A0V0SAG9_9BILA</name>
<gene>
    <name evidence="1" type="ORF">T07_8713</name>
</gene>
<dbReference type="Proteomes" id="UP000054630">
    <property type="component" value="Unassembled WGS sequence"/>
</dbReference>